<proteinExistence type="predicted"/>
<dbReference type="Proteomes" id="UP000199652">
    <property type="component" value="Unassembled WGS sequence"/>
</dbReference>
<dbReference type="Pfam" id="PF06048">
    <property type="entry name" value="DUF927"/>
    <property type="match status" value="1"/>
</dbReference>
<evidence type="ECO:0000259" key="2">
    <source>
        <dbReference type="Pfam" id="PF18662"/>
    </source>
</evidence>
<accession>A0A1H3IQY8</accession>
<protein>
    <recommendedName>
        <fullName evidence="5">DUF927 domain-containing protein</fullName>
    </recommendedName>
</protein>
<dbReference type="InterPro" id="IPR009270">
    <property type="entry name" value="DUF927"/>
</dbReference>
<dbReference type="STRING" id="1528.SAMN04488579_12444"/>
<dbReference type="Pfam" id="PF18662">
    <property type="entry name" value="HTH_56"/>
    <property type="match status" value="1"/>
</dbReference>
<dbReference type="InterPro" id="IPR040538">
    <property type="entry name" value="Cch_HTH"/>
</dbReference>
<name>A0A1H3IQY8_EUBBA</name>
<gene>
    <name evidence="3" type="ORF">SAMN04488579_12444</name>
</gene>
<feature type="domain" description="Cch helix turn helix" evidence="2">
    <location>
        <begin position="522"/>
        <end position="608"/>
    </location>
</feature>
<evidence type="ECO:0000313" key="3">
    <source>
        <dbReference type="EMBL" id="SDY30017.1"/>
    </source>
</evidence>
<evidence type="ECO:0008006" key="5">
    <source>
        <dbReference type="Google" id="ProtNLM"/>
    </source>
</evidence>
<evidence type="ECO:0000259" key="1">
    <source>
        <dbReference type="Pfam" id="PF06048"/>
    </source>
</evidence>
<sequence length="636" mass="72144">MDVESEELKIVDISEVDKDNILNDAVFYWLFDMDDEVERFRTKSLLEELARGYKCLTEFKGLFTAHQKEYNKQQKEIAESAGNDNKKKGYKTNFGDKYPMLYSGVWIADKNGVYTYSEKGKTLACYHPITIVNFFENAQTGEEKVRIAFKRNGRWKEITPNKDVISSNSKIVSLANAGLSVTSETSRALVRYLSDLEGLNASGIPVKVSTTKLGWMKYQDELKFIPYDDDITFDGEEKFKNVFESVSSSGEYADWVDYVKNIREDGRLEPRIMLAASFASVLVSICNALPFIVNLHGLSEGGKTVSLMLAASVWGNPDKDSGYMGDFLTTPVAIEARADLLNHLPMILDDTSKVSKRMQDDFSELVYTLCNGTGKDRSNQSLGLRRTNNWTNCALTSGEHPIISDTAQGGAINRVIEVTTEMSKIFPDGHAAAEFFKGHYGHAGRRFVDAIKDAGIDKVKEMQRYYEKMLMEDKDRLQKQCISMSLILTADTLASGYIFEDSNALTTEDVAKFIKKESDISEDEKCLEYLYGKIVENQGRFVTDESSSAYPEVWGRISERENRVYIIQSTFERIIRDAGYSPKSFSRWADAKGLIKHEKNRNYRSVRIIPGGKPIRVFDIEWKDNLDDFDEIPDEI</sequence>
<organism evidence="3 4">
    <name type="scientific">Eubacterium barkeri</name>
    <name type="common">Clostridium barkeri</name>
    <dbReference type="NCBI Taxonomy" id="1528"/>
    <lineage>
        <taxon>Bacteria</taxon>
        <taxon>Bacillati</taxon>
        <taxon>Bacillota</taxon>
        <taxon>Clostridia</taxon>
        <taxon>Eubacteriales</taxon>
        <taxon>Eubacteriaceae</taxon>
        <taxon>Eubacterium</taxon>
    </lineage>
</organism>
<keyword evidence="4" id="KW-1185">Reference proteome</keyword>
<dbReference type="EMBL" id="FNOU01000024">
    <property type="protein sequence ID" value="SDY30017.1"/>
    <property type="molecule type" value="Genomic_DNA"/>
</dbReference>
<dbReference type="AlphaFoldDB" id="A0A1H3IQY8"/>
<feature type="domain" description="DUF927" evidence="1">
    <location>
        <begin position="111"/>
        <end position="386"/>
    </location>
</feature>
<evidence type="ECO:0000313" key="4">
    <source>
        <dbReference type="Proteomes" id="UP000199652"/>
    </source>
</evidence>
<reference evidence="4" key="1">
    <citation type="submission" date="2016-10" db="EMBL/GenBank/DDBJ databases">
        <authorList>
            <person name="Varghese N."/>
            <person name="Submissions S."/>
        </authorList>
    </citation>
    <scope>NUCLEOTIDE SEQUENCE [LARGE SCALE GENOMIC DNA]</scope>
    <source>
        <strain evidence="4">VPI 5359</strain>
    </source>
</reference>